<evidence type="ECO:0000256" key="1">
    <source>
        <dbReference type="SAM" id="MobiDB-lite"/>
    </source>
</evidence>
<protein>
    <submittedName>
        <fullName evidence="2">Uncharacterized protein</fullName>
    </submittedName>
</protein>
<dbReference type="Proteomes" id="UP000027586">
    <property type="component" value="Unassembled WGS sequence"/>
</dbReference>
<name>A0A068S4C1_9FUNG</name>
<feature type="compositionally biased region" description="Basic and acidic residues" evidence="1">
    <location>
        <begin position="1"/>
        <end position="21"/>
    </location>
</feature>
<dbReference type="OrthoDB" id="2444645at2759"/>
<proteinExistence type="predicted"/>
<dbReference type="VEuPathDB" id="FungiDB:LCOR_07713.1"/>
<evidence type="ECO:0000313" key="3">
    <source>
        <dbReference type="Proteomes" id="UP000027586"/>
    </source>
</evidence>
<accession>A0A068S4C1</accession>
<sequence>MENSMGERDYRPEIKRNKQQRDTQWMTRLLPMKGTITQRMKEENQSLILKQLQLAPNAIDSPVYEKPNVYDDDEHTRVIYDRPHEKDDQDCSRGSGNGINTVVAFKEGDHKRPVSPDNDDDDDYQIPNETSPRHSTGSSNSMESFVTASVLSQAPSATTEITVNEELAQHVAFMSLRHHSYTPSLSNISPSTSTSSRDSSRQHLILHALDSAYDTKKQQRRKSRSDVIVYDFAKKSLTKPQIHEIKDRFKNVVYRKEQEHSYSWGFQNVLYNEDNTKVAQAFRKAFHKDIIVECTNDTQQTPLVNRTKSHLLFVYETQFDGLWIRWKRPSLLSHDLTCEVAAMEETQPGEERRRRHWKLLAEFDSHRMGYLKQLGRLVIDRTGLELFENTEAFTMHLVITCSTLVDLMREVVEKAVGLGDGGVAGSD</sequence>
<evidence type="ECO:0000313" key="2">
    <source>
        <dbReference type="EMBL" id="CDH56697.1"/>
    </source>
</evidence>
<reference evidence="2" key="1">
    <citation type="submission" date="2013-08" db="EMBL/GenBank/DDBJ databases">
        <title>Gene expansion shapes genome architecture in the human pathogen Lichtheimia corymbifera: an evolutionary genomics analysis in the ancient terrestrial Mucorales (Mucoromycotina).</title>
        <authorList>
            <person name="Schwartze V.U."/>
            <person name="Winter S."/>
            <person name="Shelest E."/>
            <person name="Marcet-Houben M."/>
            <person name="Horn F."/>
            <person name="Wehner S."/>
            <person name="Hoffmann K."/>
            <person name="Riege K."/>
            <person name="Sammeth M."/>
            <person name="Nowrousian M."/>
            <person name="Valiante V."/>
            <person name="Linde J."/>
            <person name="Jacobsen I.D."/>
            <person name="Marz M."/>
            <person name="Brakhage A.A."/>
            <person name="Gabaldon T."/>
            <person name="Bocker S."/>
            <person name="Voigt K."/>
        </authorList>
    </citation>
    <scope>NUCLEOTIDE SEQUENCE [LARGE SCALE GENOMIC DNA]</scope>
    <source>
        <strain evidence="2">FSU 9682</strain>
    </source>
</reference>
<feature type="compositionally biased region" description="Polar residues" evidence="1">
    <location>
        <begin position="127"/>
        <end position="143"/>
    </location>
</feature>
<comment type="caution">
    <text evidence="2">The sequence shown here is derived from an EMBL/GenBank/DDBJ whole genome shotgun (WGS) entry which is preliminary data.</text>
</comment>
<keyword evidence="3" id="KW-1185">Reference proteome</keyword>
<gene>
    <name evidence="2" type="ORF">LCOR_07713.1</name>
</gene>
<feature type="region of interest" description="Disordered" evidence="1">
    <location>
        <begin position="105"/>
        <end position="143"/>
    </location>
</feature>
<dbReference type="AlphaFoldDB" id="A0A068S4C1"/>
<organism evidence="2 3">
    <name type="scientific">Lichtheimia corymbifera JMRC:FSU:9682</name>
    <dbReference type="NCBI Taxonomy" id="1263082"/>
    <lineage>
        <taxon>Eukaryota</taxon>
        <taxon>Fungi</taxon>
        <taxon>Fungi incertae sedis</taxon>
        <taxon>Mucoromycota</taxon>
        <taxon>Mucoromycotina</taxon>
        <taxon>Mucoromycetes</taxon>
        <taxon>Mucorales</taxon>
        <taxon>Lichtheimiaceae</taxon>
        <taxon>Lichtheimia</taxon>
    </lineage>
</organism>
<dbReference type="EMBL" id="CBTN010000039">
    <property type="protein sequence ID" value="CDH56697.1"/>
    <property type="molecule type" value="Genomic_DNA"/>
</dbReference>
<feature type="region of interest" description="Disordered" evidence="1">
    <location>
        <begin position="1"/>
        <end position="22"/>
    </location>
</feature>